<evidence type="ECO:0000259" key="1">
    <source>
        <dbReference type="SMART" id="SM01022"/>
    </source>
</evidence>
<evidence type="ECO:0000313" key="2">
    <source>
        <dbReference type="EMBL" id="SDR03354.1"/>
    </source>
</evidence>
<feature type="domain" description="ASCH" evidence="1">
    <location>
        <begin position="27"/>
        <end position="150"/>
    </location>
</feature>
<gene>
    <name evidence="2" type="ORF">SAMN05216231_3363</name>
</gene>
<dbReference type="CDD" id="cd06553">
    <property type="entry name" value="ASCH_Ef3133_like"/>
    <property type="match status" value="1"/>
</dbReference>
<dbReference type="SMART" id="SM01022">
    <property type="entry name" value="ASCH"/>
    <property type="match status" value="1"/>
</dbReference>
<proteinExistence type="predicted"/>
<keyword evidence="3" id="KW-1185">Reference proteome</keyword>
<accession>A0A1H1FR10</accession>
<dbReference type="InterPro" id="IPR015947">
    <property type="entry name" value="PUA-like_sf"/>
</dbReference>
<protein>
    <submittedName>
        <fullName evidence="2">Uncharacterized protein YhfF</fullName>
    </submittedName>
</protein>
<reference evidence="2 3" key="1">
    <citation type="submission" date="2016-10" db="EMBL/GenBank/DDBJ databases">
        <authorList>
            <person name="de Groot N.N."/>
        </authorList>
    </citation>
    <scope>NUCLEOTIDE SEQUENCE [LARGE SCALE GENOMIC DNA]</scope>
    <source>
        <strain evidence="2 3">CGMCC 1.10449</strain>
    </source>
</reference>
<dbReference type="EMBL" id="FNKD01000004">
    <property type="protein sequence ID" value="SDR03354.1"/>
    <property type="molecule type" value="Genomic_DNA"/>
</dbReference>
<dbReference type="Proteomes" id="UP000199444">
    <property type="component" value="Unassembled WGS sequence"/>
</dbReference>
<dbReference type="InterPro" id="IPR009326">
    <property type="entry name" value="DUF984"/>
</dbReference>
<dbReference type="PIRSF" id="PIRSF021320">
    <property type="entry name" value="DUF984"/>
    <property type="match status" value="1"/>
</dbReference>
<dbReference type="RefSeq" id="WP_092494101.1">
    <property type="nucleotide sequence ID" value="NZ_FNKD01000004.1"/>
</dbReference>
<dbReference type="STRING" id="553311.SAMN05216231_3363"/>
<dbReference type="Pfam" id="PF04266">
    <property type="entry name" value="ASCH"/>
    <property type="match status" value="1"/>
</dbReference>
<dbReference type="SUPFAM" id="SSF88697">
    <property type="entry name" value="PUA domain-like"/>
    <property type="match status" value="1"/>
</dbReference>
<dbReference type="PANTHER" id="PTHR39203">
    <property type="entry name" value="CYTOPLASMIC PROTEIN-RELATED"/>
    <property type="match status" value="1"/>
</dbReference>
<dbReference type="InterPro" id="IPR007374">
    <property type="entry name" value="ASCH_domain"/>
</dbReference>
<evidence type="ECO:0000313" key="3">
    <source>
        <dbReference type="Proteomes" id="UP000199444"/>
    </source>
</evidence>
<sequence length="151" mass="17294">MDANIMWNNYLQTLDEGNRENKSYTAWPFGSGPEMAKELAGLVKSGEKTATCSLHLFYEIDDEPLPKVGDFNVITDWEGNAEALTETIDVKVLPFNEVDATFAFKEGEGDKSLSYWRNAHIDFFMNELAELDKKFNEDMLVVCEEFRVVYK</sequence>
<organism evidence="2 3">
    <name type="scientific">Virgibacillus salinus</name>
    <dbReference type="NCBI Taxonomy" id="553311"/>
    <lineage>
        <taxon>Bacteria</taxon>
        <taxon>Bacillati</taxon>
        <taxon>Bacillota</taxon>
        <taxon>Bacilli</taxon>
        <taxon>Bacillales</taxon>
        <taxon>Bacillaceae</taxon>
        <taxon>Virgibacillus</taxon>
    </lineage>
</organism>
<dbReference type="Gene3D" id="3.10.400.10">
    <property type="entry name" value="Sulfate adenylyltransferase"/>
    <property type="match status" value="1"/>
</dbReference>
<dbReference type="AlphaFoldDB" id="A0A1H1FR10"/>
<name>A0A1H1FR10_9BACI</name>
<dbReference type="PANTHER" id="PTHR39203:SF1">
    <property type="entry name" value="CYTOPLASMIC PROTEIN"/>
    <property type="match status" value="1"/>
</dbReference>